<evidence type="ECO:0000313" key="1">
    <source>
        <dbReference type="EMBL" id="BDQ62090.1"/>
    </source>
</evidence>
<sequence length="489" mass="53583">MKNKRTVPFYQYIISLLCVAFLAGGSSYIYFDHRVKKMSQEGAITNADLSKVQDLYNEISTNYVGEVDKNELVEGALKGMSEAIGDPYSTYLNESAANDLNESLSGDFEGIGATMTMKDGEPVVAEAPVADSPAEKAGIKEGDIIEKVDGTATKGMKLAEVVSKVRGKKGTSVELTIQREGETKNISIKRGKIPVKTVTGELDKNDAQIGSIKITSFGKKTYQELKETITNLRDKGAKSFVIDVRQNPGGLLDQAERMASMFLKNGETIVQFEDKKGRTMKEVASKELDGGFKVEEPVAVIIDGNSASASEIFAAALHESANVPLIGTKTFGKGTVQTVKDLNDQTEIKLTVLKWLTPKGEWINEKGIEPTIKADYPEYAYLKLIPRDKTLKEGDQSEDIQNLNAILAVLAYPIDENNANYTAETKAAVSDLQQKNGLPVTGEIDNETATKIEATLGKLILENDACLRYSSQRNSKKLEKRWHEVEEET</sequence>
<protein>
    <submittedName>
        <fullName evidence="1">Peptidase S41</fullName>
    </submittedName>
</protein>
<dbReference type="Proteomes" id="UP001317613">
    <property type="component" value="Chromosome"/>
</dbReference>
<organism evidence="1 2">
    <name type="scientific">Enterococcus faecalis</name>
    <name type="common">Streptococcus faecalis</name>
    <dbReference type="NCBI Taxonomy" id="1351"/>
    <lineage>
        <taxon>Bacteria</taxon>
        <taxon>Bacillati</taxon>
        <taxon>Bacillota</taxon>
        <taxon>Bacilli</taxon>
        <taxon>Lactobacillales</taxon>
        <taxon>Enterococcaceae</taxon>
        <taxon>Enterococcus</taxon>
    </lineage>
</organism>
<evidence type="ECO:0000313" key="2">
    <source>
        <dbReference type="Proteomes" id="UP001317613"/>
    </source>
</evidence>
<gene>
    <name evidence="1" type="ORF">EfsSVR2332_21680</name>
</gene>
<dbReference type="EMBL" id="AP026729">
    <property type="protein sequence ID" value="BDQ62090.1"/>
    <property type="molecule type" value="Genomic_DNA"/>
</dbReference>
<name>A0AC59HQW9_ENTFL</name>
<accession>A0AC59HQW9</accession>
<reference evidence="1" key="1">
    <citation type="submission" date="2022-08" db="EMBL/GenBank/DDBJ databases">
        <title>Molecular epidemiological analysis of five strains of VanD-type vancomycin-resistant Enterococcus faecalis.</title>
        <authorList>
            <person name="Mimura K."/>
            <person name="Hashimoto Y."/>
            <person name="Tomita H."/>
        </authorList>
    </citation>
    <scope>NUCLEOTIDE SEQUENCE</scope>
    <source>
        <strain evidence="1">SVR2332</strain>
    </source>
</reference>
<proteinExistence type="predicted"/>